<evidence type="ECO:0000313" key="10">
    <source>
        <dbReference type="EMBL" id="KAK7496077.1"/>
    </source>
</evidence>
<feature type="domain" description="G-protein coupled receptors family 1 profile" evidence="9">
    <location>
        <begin position="127"/>
        <end position="209"/>
    </location>
</feature>
<keyword evidence="6" id="KW-0675">Receptor</keyword>
<dbReference type="PANTHER" id="PTHR24235:SF29">
    <property type="entry name" value="GH23382P"/>
    <property type="match status" value="1"/>
</dbReference>
<evidence type="ECO:0000256" key="6">
    <source>
        <dbReference type="ARBA" id="ARBA00023170"/>
    </source>
</evidence>
<keyword evidence="7" id="KW-0807">Transducer</keyword>
<evidence type="ECO:0000256" key="8">
    <source>
        <dbReference type="SAM" id="Phobius"/>
    </source>
</evidence>
<evidence type="ECO:0000256" key="5">
    <source>
        <dbReference type="ARBA" id="ARBA00023136"/>
    </source>
</evidence>
<protein>
    <recommendedName>
        <fullName evidence="9">G-protein coupled receptors family 1 profile domain-containing protein</fullName>
    </recommendedName>
</protein>
<keyword evidence="2 8" id="KW-0812">Transmembrane</keyword>
<evidence type="ECO:0000256" key="3">
    <source>
        <dbReference type="ARBA" id="ARBA00022989"/>
    </source>
</evidence>
<comment type="subcellular location">
    <subcellularLocation>
        <location evidence="1">Membrane</location>
        <topology evidence="1">Multi-pass membrane protein</topology>
    </subcellularLocation>
</comment>
<keyword evidence="3 8" id="KW-1133">Transmembrane helix</keyword>
<reference evidence="10 11" key="1">
    <citation type="journal article" date="2023" name="Sci. Data">
        <title>Genome assembly of the Korean intertidal mud-creeper Batillaria attramentaria.</title>
        <authorList>
            <person name="Patra A.K."/>
            <person name="Ho P.T."/>
            <person name="Jun S."/>
            <person name="Lee S.J."/>
            <person name="Kim Y."/>
            <person name="Won Y.J."/>
        </authorList>
    </citation>
    <scope>NUCLEOTIDE SEQUENCE [LARGE SCALE GENOMIC DNA]</scope>
    <source>
        <strain evidence="10">Wonlab-2016</strain>
    </source>
</reference>
<dbReference type="AlphaFoldDB" id="A0ABD0LAC7"/>
<dbReference type="GO" id="GO:0016020">
    <property type="term" value="C:membrane"/>
    <property type="evidence" value="ECO:0007669"/>
    <property type="project" value="UniProtKB-SubCell"/>
</dbReference>
<dbReference type="InterPro" id="IPR017452">
    <property type="entry name" value="GPCR_Rhodpsn_7TM"/>
</dbReference>
<dbReference type="Proteomes" id="UP001519460">
    <property type="component" value="Unassembled WGS sequence"/>
</dbReference>
<dbReference type="EMBL" id="JACVVK020000070">
    <property type="protein sequence ID" value="KAK7496077.1"/>
    <property type="molecule type" value="Genomic_DNA"/>
</dbReference>
<evidence type="ECO:0000256" key="7">
    <source>
        <dbReference type="ARBA" id="ARBA00023224"/>
    </source>
</evidence>
<feature type="transmembrane region" description="Helical" evidence="8">
    <location>
        <begin position="189"/>
        <end position="207"/>
    </location>
</feature>
<dbReference type="PANTHER" id="PTHR24235">
    <property type="entry name" value="NEUROPEPTIDE Y RECEPTOR"/>
    <property type="match status" value="1"/>
</dbReference>
<keyword evidence="11" id="KW-1185">Reference proteome</keyword>
<dbReference type="InterPro" id="IPR036928">
    <property type="entry name" value="AS_sf"/>
</dbReference>
<feature type="transmembrane region" description="Helical" evidence="8">
    <location>
        <begin position="109"/>
        <end position="136"/>
    </location>
</feature>
<dbReference type="SUPFAM" id="SSF75304">
    <property type="entry name" value="Amidase signature (AS) enzymes"/>
    <property type="match status" value="1"/>
</dbReference>
<organism evidence="10 11">
    <name type="scientific">Batillaria attramentaria</name>
    <dbReference type="NCBI Taxonomy" id="370345"/>
    <lineage>
        <taxon>Eukaryota</taxon>
        <taxon>Metazoa</taxon>
        <taxon>Spiralia</taxon>
        <taxon>Lophotrochozoa</taxon>
        <taxon>Mollusca</taxon>
        <taxon>Gastropoda</taxon>
        <taxon>Caenogastropoda</taxon>
        <taxon>Sorbeoconcha</taxon>
        <taxon>Cerithioidea</taxon>
        <taxon>Batillariidae</taxon>
        <taxon>Batillaria</taxon>
    </lineage>
</organism>
<accession>A0ABD0LAC7</accession>
<evidence type="ECO:0000259" key="9">
    <source>
        <dbReference type="PROSITE" id="PS50262"/>
    </source>
</evidence>
<sequence>MADRLSHDSLPVTLEVVVVALAPQLAFNASNVTTTPFALESLAGRSSPGSAAPHLAGASGADHGYDLAGSIVGGTGEGDFLFTNGEGGGGSVGHLASSDQHQTMVSVSYIALFSTLFCIVGLVGMTGNVLVVYIVLKDKKMRKSVTNLLILNLAVADSLLMVFGVPEIVQFMLDKGWQLGLEACKINRSVLVCALYASVLTLVAVCIER</sequence>
<comment type="caution">
    <text evidence="10">The sequence shown here is derived from an EMBL/GenBank/DDBJ whole genome shotgun (WGS) entry which is preliminary data.</text>
</comment>
<dbReference type="InterPro" id="IPR000276">
    <property type="entry name" value="GPCR_Rhodpsn"/>
</dbReference>
<keyword evidence="4" id="KW-0297">G-protein coupled receptor</keyword>
<dbReference type="SUPFAM" id="SSF81321">
    <property type="entry name" value="Family A G protein-coupled receptor-like"/>
    <property type="match status" value="1"/>
</dbReference>
<evidence type="ECO:0000313" key="11">
    <source>
        <dbReference type="Proteomes" id="UP001519460"/>
    </source>
</evidence>
<dbReference type="PROSITE" id="PS50262">
    <property type="entry name" value="G_PROTEIN_RECEP_F1_2"/>
    <property type="match status" value="1"/>
</dbReference>
<dbReference type="GO" id="GO:0004930">
    <property type="term" value="F:G protein-coupled receptor activity"/>
    <property type="evidence" value="ECO:0007669"/>
    <property type="project" value="UniProtKB-KW"/>
</dbReference>
<evidence type="ECO:0000256" key="2">
    <source>
        <dbReference type="ARBA" id="ARBA00022692"/>
    </source>
</evidence>
<dbReference type="Pfam" id="PF00001">
    <property type="entry name" value="7tm_1"/>
    <property type="match status" value="1"/>
</dbReference>
<dbReference type="CDD" id="cd00637">
    <property type="entry name" value="7tm_classA_rhodopsin-like"/>
    <property type="match status" value="1"/>
</dbReference>
<name>A0ABD0LAC7_9CAEN</name>
<proteinExistence type="predicted"/>
<dbReference type="PRINTS" id="PR00237">
    <property type="entry name" value="GPCRRHODOPSN"/>
</dbReference>
<dbReference type="Gene3D" id="1.20.1070.10">
    <property type="entry name" value="Rhodopsin 7-helix transmembrane proteins"/>
    <property type="match status" value="1"/>
</dbReference>
<evidence type="ECO:0000256" key="4">
    <source>
        <dbReference type="ARBA" id="ARBA00023040"/>
    </source>
</evidence>
<gene>
    <name evidence="10" type="ORF">BaRGS_00012778</name>
</gene>
<evidence type="ECO:0000256" key="1">
    <source>
        <dbReference type="ARBA" id="ARBA00004141"/>
    </source>
</evidence>
<keyword evidence="5 8" id="KW-0472">Membrane</keyword>
<feature type="transmembrane region" description="Helical" evidence="8">
    <location>
        <begin position="148"/>
        <end position="169"/>
    </location>
</feature>